<evidence type="ECO:0000313" key="1">
    <source>
        <dbReference type="EMBL" id="AXC11786.1"/>
    </source>
</evidence>
<dbReference type="RefSeq" id="WP_161557665.1">
    <property type="nucleotide sequence ID" value="NZ_CP030840.1"/>
</dbReference>
<proteinExistence type="predicted"/>
<protein>
    <recommendedName>
        <fullName evidence="3">Dessication-associated protein</fullName>
    </recommendedName>
</protein>
<dbReference type="PROSITE" id="PS51318">
    <property type="entry name" value="TAT"/>
    <property type="match status" value="1"/>
</dbReference>
<keyword evidence="2" id="KW-1185">Reference proteome</keyword>
<organism evidence="1 2">
    <name type="scientific">Acidisarcina polymorpha</name>
    <dbReference type="NCBI Taxonomy" id="2211140"/>
    <lineage>
        <taxon>Bacteria</taxon>
        <taxon>Pseudomonadati</taxon>
        <taxon>Acidobacteriota</taxon>
        <taxon>Terriglobia</taxon>
        <taxon>Terriglobales</taxon>
        <taxon>Acidobacteriaceae</taxon>
        <taxon>Acidisarcina</taxon>
    </lineage>
</organism>
<dbReference type="EMBL" id="CP030840">
    <property type="protein sequence ID" value="AXC11786.1"/>
    <property type="molecule type" value="Genomic_DNA"/>
</dbReference>
<reference evidence="1 2" key="1">
    <citation type="journal article" date="2018" name="Front. Microbiol.">
        <title>Hydrolytic Capabilities as a Key to Environmental Success: Chitinolytic and Cellulolytic Acidobacteria From Acidic Sub-arctic Soils and Boreal Peatlands.</title>
        <authorList>
            <person name="Belova S.E."/>
            <person name="Ravin N.V."/>
            <person name="Pankratov T.A."/>
            <person name="Rakitin A.L."/>
            <person name="Ivanova A.A."/>
            <person name="Beletsky A.V."/>
            <person name="Mardanov A.V."/>
            <person name="Sinninghe Damste J.S."/>
            <person name="Dedysh S.N."/>
        </authorList>
    </citation>
    <scope>NUCLEOTIDE SEQUENCE [LARGE SCALE GENOMIC DNA]</scope>
    <source>
        <strain evidence="1 2">SBC82</strain>
    </source>
</reference>
<accession>A0A2Z5FZJ1</accession>
<evidence type="ECO:0000313" key="2">
    <source>
        <dbReference type="Proteomes" id="UP000253606"/>
    </source>
</evidence>
<sequence length="292" mass="30997">MRLDQENLKSAVNRRSFLKNAGTATAAVAAMGVAAPKTLFAATPTTPLSPDSPTEIFTAALVAEDLAITFYYNALIGGVIQDPNLAGPGGTALNVTPSGDNGNVQYLRGALHEEIIHSNLFRVLLGRGEFSFAQDPYTSFYLPTGSLDSLNVFVALLQALENAFIAAYMAAVQEFALLAAVGKPMTFNGVTYQPSDFVYFAGVASSIMGVEAEHRALGRSISPQAYLANQLNYEQQLGIFTVYNGKTSAVAALTPFLTPGEGKTEYSLITAYGNAHTVSDTAYGSMPTKFFT</sequence>
<name>A0A2Z5FZJ1_9BACT</name>
<dbReference type="AlphaFoldDB" id="A0A2Z5FZJ1"/>
<dbReference type="KEGG" id="abas:ACPOL_2464"/>
<dbReference type="CDD" id="cd00657">
    <property type="entry name" value="Ferritin_like"/>
    <property type="match status" value="1"/>
</dbReference>
<dbReference type="InterPro" id="IPR019546">
    <property type="entry name" value="TAT_signal_bac_arc"/>
</dbReference>
<evidence type="ECO:0008006" key="3">
    <source>
        <dbReference type="Google" id="ProtNLM"/>
    </source>
</evidence>
<dbReference type="Proteomes" id="UP000253606">
    <property type="component" value="Chromosome"/>
</dbReference>
<gene>
    <name evidence="1" type="ORF">ACPOL_2464</name>
</gene>
<dbReference type="NCBIfam" id="TIGR01409">
    <property type="entry name" value="TAT_signal_seq"/>
    <property type="match status" value="1"/>
</dbReference>
<dbReference type="InterPro" id="IPR006311">
    <property type="entry name" value="TAT_signal"/>
</dbReference>